<accession>A0A1F6GU39</accession>
<dbReference type="EMBL" id="MFNF01000030">
    <property type="protein sequence ID" value="OGH01675.1"/>
    <property type="molecule type" value="Genomic_DNA"/>
</dbReference>
<name>A0A1F6GU39_9PROT</name>
<evidence type="ECO:0000313" key="2">
    <source>
        <dbReference type="Proteomes" id="UP000177583"/>
    </source>
</evidence>
<evidence type="ECO:0000313" key="1">
    <source>
        <dbReference type="EMBL" id="OGH01675.1"/>
    </source>
</evidence>
<reference evidence="1 2" key="1">
    <citation type="journal article" date="2016" name="Nat. Commun.">
        <title>Thousands of microbial genomes shed light on interconnected biogeochemical processes in an aquifer system.</title>
        <authorList>
            <person name="Anantharaman K."/>
            <person name="Brown C.T."/>
            <person name="Hug L.A."/>
            <person name="Sharon I."/>
            <person name="Castelle C.J."/>
            <person name="Probst A.J."/>
            <person name="Thomas B.C."/>
            <person name="Singh A."/>
            <person name="Wilkins M.J."/>
            <person name="Karaoz U."/>
            <person name="Brodie E.L."/>
            <person name="Williams K.H."/>
            <person name="Hubbard S.S."/>
            <person name="Banfield J.F."/>
        </authorList>
    </citation>
    <scope>NUCLEOTIDE SEQUENCE [LARGE SCALE GENOMIC DNA]</scope>
</reference>
<protein>
    <submittedName>
        <fullName evidence="1">Uncharacterized protein</fullName>
    </submittedName>
</protein>
<comment type="caution">
    <text evidence="1">The sequence shown here is derived from an EMBL/GenBank/DDBJ whole genome shotgun (WGS) entry which is preliminary data.</text>
</comment>
<proteinExistence type="predicted"/>
<dbReference type="AlphaFoldDB" id="A0A1F6GU39"/>
<organism evidence="1 2">
    <name type="scientific">Candidatus Lambdaproteobacteria bacterium RIFOXYD2_FULL_56_26</name>
    <dbReference type="NCBI Taxonomy" id="1817773"/>
    <lineage>
        <taxon>Bacteria</taxon>
        <taxon>Pseudomonadati</taxon>
        <taxon>Pseudomonadota</taxon>
        <taxon>Candidatus Lambdaproteobacteria</taxon>
    </lineage>
</organism>
<dbReference type="Proteomes" id="UP000177583">
    <property type="component" value="Unassembled WGS sequence"/>
</dbReference>
<gene>
    <name evidence="1" type="ORF">A2557_11720</name>
</gene>
<sequence length="85" mass="9146">MDDLFKVGLVAGAAYAVSKPTQENALLMLGFGVFCGFLAVKIAESEKASFQLDFNGHVRHVSNQMPTSQNANPGLVWEGKRVSGF</sequence>